<reference evidence="2" key="1">
    <citation type="submission" date="2020-07" db="EMBL/GenBank/DDBJ databases">
        <title>Nitzschia anatoliensis sp. nov., a cryptic diatom species from the highly alkaline Van Lake (Turkey).</title>
        <authorList>
            <person name="Solak C.N."/>
            <person name="Gastineau R."/>
            <person name="Lemieux C."/>
            <person name="Turmel M."/>
            <person name="Gorecka E."/>
            <person name="Trobajo R."/>
            <person name="Rybak M."/>
            <person name="Yilmaz E."/>
            <person name="Witkowski A."/>
        </authorList>
    </citation>
    <scope>NUCLEOTIDE SEQUENCE</scope>
</reference>
<dbReference type="Gene3D" id="3.30.70.1730">
    <property type="match status" value="1"/>
</dbReference>
<sequence length="157" mass="18692">MDFNFKTYQVVKLKKYFKNNSLFLLFHSNKLNITKWTLTEQNLKKLKLSYYKPLNKTIKKTLKNSIYKNFDSNVVGFILFINSQYKTTLLNLPFITKNLKPSFILISLKLNNKIYSTAQIKGLNELSYKKNMFTFYKVLDKQLKTSYVLTNKRKISK</sequence>
<name>A0A8F7Q067_9STRA</name>
<geneLocation type="mitochondrion" evidence="2"/>
<organism evidence="2">
    <name type="scientific">Nitzschia anatoliensis</name>
    <dbReference type="NCBI Taxonomy" id="2862141"/>
    <lineage>
        <taxon>Eukaryota</taxon>
        <taxon>Sar</taxon>
        <taxon>Stramenopiles</taxon>
        <taxon>Ochrophyta</taxon>
        <taxon>Bacillariophyta</taxon>
        <taxon>Bacillariophyceae</taxon>
        <taxon>Bacillariophycidae</taxon>
        <taxon>Bacillariales</taxon>
        <taxon>Bacillariaceae</taxon>
        <taxon>Nitzschia</taxon>
    </lineage>
</organism>
<proteinExistence type="inferred from homology"/>
<dbReference type="AlphaFoldDB" id="A0A8F7Q067"/>
<dbReference type="EMBL" id="MT742552">
    <property type="protein sequence ID" value="QXV92930.1"/>
    <property type="molecule type" value="Genomic_DNA"/>
</dbReference>
<protein>
    <submittedName>
        <fullName evidence="2">Uncharacterized protein</fullName>
    </submittedName>
</protein>
<dbReference type="InterPro" id="IPR043141">
    <property type="entry name" value="Ribosomal_uL10-like_sf"/>
</dbReference>
<dbReference type="SUPFAM" id="SSF160369">
    <property type="entry name" value="Ribosomal protein L10-like"/>
    <property type="match status" value="1"/>
</dbReference>
<keyword evidence="2" id="KW-0496">Mitochondrion</keyword>
<evidence type="ECO:0000256" key="1">
    <source>
        <dbReference type="ARBA" id="ARBA00008889"/>
    </source>
</evidence>
<accession>A0A8F7Q067</accession>
<gene>
    <name evidence="2" type="primary">orf157</name>
</gene>
<evidence type="ECO:0000313" key="2">
    <source>
        <dbReference type="EMBL" id="QXV92930.1"/>
    </source>
</evidence>
<comment type="similarity">
    <text evidence="1">Belongs to the universal ribosomal protein uL10 family.</text>
</comment>